<dbReference type="GO" id="GO:0008408">
    <property type="term" value="F:3'-5' exonuclease activity"/>
    <property type="evidence" value="ECO:0007669"/>
    <property type="project" value="InterPro"/>
</dbReference>
<gene>
    <name evidence="1" type="ORF">N782_18345</name>
</gene>
<keyword evidence="2" id="KW-1185">Reference proteome</keyword>
<dbReference type="FunFam" id="3.40.50.300:FF:001255">
    <property type="entry name" value="DNA polymerase III subunit delta"/>
    <property type="match status" value="1"/>
</dbReference>
<dbReference type="STRING" id="1385514.N782_18345"/>
<dbReference type="InterPro" id="IPR027417">
    <property type="entry name" value="P-loop_NTPase"/>
</dbReference>
<dbReference type="NCBIfam" id="TIGR00678">
    <property type="entry name" value="holB"/>
    <property type="match status" value="1"/>
</dbReference>
<reference evidence="1 2" key="1">
    <citation type="journal article" date="2015" name="Stand. Genomic Sci.">
        <title>High quality draft genome sequence of the moderately halophilic bacterium Pontibacillus yanchengensis Y32(T) and comparison among Pontibacillus genomes.</title>
        <authorList>
            <person name="Huang J."/>
            <person name="Qiao Z.X."/>
            <person name="Tang J.W."/>
            <person name="Wang G."/>
        </authorList>
    </citation>
    <scope>NUCLEOTIDE SEQUENCE [LARGE SCALE GENOMIC DNA]</scope>
    <source>
        <strain evidence="1 2">Y32</strain>
    </source>
</reference>
<dbReference type="OrthoDB" id="9810148at2"/>
<dbReference type="Proteomes" id="UP000030147">
    <property type="component" value="Unassembled WGS sequence"/>
</dbReference>
<dbReference type="RefSeq" id="WP_036822652.1">
    <property type="nucleotide sequence ID" value="NZ_AVBF01000059.1"/>
</dbReference>
<proteinExistence type="predicted"/>
<dbReference type="Pfam" id="PF13177">
    <property type="entry name" value="DNA_pol3_delta2"/>
    <property type="match status" value="1"/>
</dbReference>
<keyword evidence="1" id="KW-0548">Nucleotidyltransferase</keyword>
<evidence type="ECO:0000313" key="2">
    <source>
        <dbReference type="Proteomes" id="UP000030147"/>
    </source>
</evidence>
<accession>A0A0A2TAS0</accession>
<dbReference type="InterPro" id="IPR004622">
    <property type="entry name" value="DNA_pol_HolB"/>
</dbReference>
<dbReference type="eggNOG" id="COG0470">
    <property type="taxonomic scope" value="Bacteria"/>
</dbReference>
<dbReference type="Gene3D" id="3.40.50.300">
    <property type="entry name" value="P-loop containing nucleotide triphosphate hydrolases"/>
    <property type="match status" value="1"/>
</dbReference>
<evidence type="ECO:0000313" key="1">
    <source>
        <dbReference type="EMBL" id="KGP71523.1"/>
    </source>
</evidence>
<dbReference type="GO" id="GO:0006261">
    <property type="term" value="P:DNA-templated DNA replication"/>
    <property type="evidence" value="ECO:0007669"/>
    <property type="project" value="TreeGrafter"/>
</dbReference>
<dbReference type="GO" id="GO:0003887">
    <property type="term" value="F:DNA-directed DNA polymerase activity"/>
    <property type="evidence" value="ECO:0007669"/>
    <property type="project" value="UniProtKB-EC"/>
</dbReference>
<sequence length="328" mass="37909">MKTWTEMQALQPTVSKMLTNSIKKDRVSHAYLFQGSRGTGKLEMSLLFAKSFFCSFRDGVEPCQNCKDCNRIESGNHPDVHVIQPEGQSIKKEQILHLQKEFTYTGLESNQKVYIVEDADKMTANASNRLLKFLEEPSRQTIAMLLTENGQSLLDTIRSRCQILAFQPLNPENITKKLMDEGLPESTARLMSALTNNLQDAIDMSNDEWFAKARKLVVQLMEVLQDKPSEALLFINNQWMSHFKDRDMLDQGLDLLMLWFKDIVYEHIGNENAIVYIKERERIQTSSYHWSKQKATNALTYILEAKRKLFANVHPTLVMEQLTLQIQR</sequence>
<dbReference type="EC" id="2.7.7.7" evidence="1"/>
<dbReference type="InterPro" id="IPR050238">
    <property type="entry name" value="DNA_Rep/Repair_Clamp_Loader"/>
</dbReference>
<dbReference type="PANTHER" id="PTHR11669">
    <property type="entry name" value="REPLICATION FACTOR C / DNA POLYMERASE III GAMMA-TAU SUBUNIT"/>
    <property type="match status" value="1"/>
</dbReference>
<dbReference type="EMBL" id="AVBF01000059">
    <property type="protein sequence ID" value="KGP71523.1"/>
    <property type="molecule type" value="Genomic_DNA"/>
</dbReference>
<organism evidence="1 2">
    <name type="scientific">Pontibacillus yanchengensis Y32</name>
    <dbReference type="NCBI Taxonomy" id="1385514"/>
    <lineage>
        <taxon>Bacteria</taxon>
        <taxon>Bacillati</taxon>
        <taxon>Bacillota</taxon>
        <taxon>Bacilli</taxon>
        <taxon>Bacillales</taxon>
        <taxon>Bacillaceae</taxon>
        <taxon>Pontibacillus</taxon>
    </lineage>
</organism>
<comment type="caution">
    <text evidence="1">The sequence shown here is derived from an EMBL/GenBank/DDBJ whole genome shotgun (WGS) entry which is preliminary data.</text>
</comment>
<dbReference type="SUPFAM" id="SSF52540">
    <property type="entry name" value="P-loop containing nucleoside triphosphate hydrolases"/>
    <property type="match status" value="1"/>
</dbReference>
<dbReference type="AlphaFoldDB" id="A0A0A2TAS0"/>
<protein>
    <submittedName>
        <fullName evidence="1">DNA polymerase III subunit delta</fullName>
        <ecNumber evidence="1">2.7.7.7</ecNumber>
    </submittedName>
</protein>
<dbReference type="PANTHER" id="PTHR11669:SF8">
    <property type="entry name" value="DNA POLYMERASE III SUBUNIT DELTA"/>
    <property type="match status" value="1"/>
</dbReference>
<name>A0A0A2TAS0_9BACI</name>
<dbReference type="NCBIfam" id="NF005972">
    <property type="entry name" value="PRK08058.1"/>
    <property type="match status" value="1"/>
</dbReference>
<keyword evidence="1" id="KW-0808">Transferase</keyword>